<evidence type="ECO:0000313" key="2">
    <source>
        <dbReference type="Proteomes" id="UP000035656"/>
    </source>
</evidence>
<dbReference type="EMBL" id="CP011209">
    <property type="protein sequence ID" value="AKM78737.1"/>
    <property type="molecule type" value="Genomic_DNA"/>
</dbReference>
<dbReference type="Proteomes" id="UP000035656">
    <property type="component" value="Chromosome"/>
</dbReference>
<dbReference type="AlphaFoldDB" id="A0A0G4AVL0"/>
<proteinExistence type="predicted"/>
<reference evidence="1 2" key="1">
    <citation type="journal article" date="2015" name="Nature">
        <title>rRNA introns, odd ribosomes, and small enigmatic genomes across a large radiation of phyla.</title>
        <authorList>
            <person name="Brown C.T."/>
            <person name="Hug L.A."/>
            <person name="Thomas B.C."/>
            <person name="Sharon I."/>
            <person name="Castelle C.J."/>
            <person name="Singh A."/>
            <person name="Wilkins M.J."/>
            <person name="Williams K.H."/>
            <person name="Banfield J.F."/>
        </authorList>
    </citation>
    <scope>NUCLEOTIDE SEQUENCE [LARGE SCALE GENOMIC DNA]</scope>
</reference>
<protein>
    <submittedName>
        <fullName evidence="1">Uncharacterized protein</fullName>
    </submittedName>
</protein>
<gene>
    <name evidence="1" type="ORF">UX70_C0001G1046</name>
</gene>
<evidence type="ECO:0000313" key="1">
    <source>
        <dbReference type="EMBL" id="AKM78737.1"/>
    </source>
</evidence>
<name>A0A0G4AVL0_9BACT</name>
<dbReference type="KEGG" id="pwo:UX70_C0001G1046"/>
<sequence>MYHTYFTQTIPVSKPSFLDNALVQHFSQEVETYALVTGCYPLAEPWYSGHRVAILGSGVMTHAQLAAFEDELHTRIQQDLIPLCAAV</sequence>
<organism evidence="1 2">
    <name type="scientific">Candidatus Wolfebacteria bacterium GW2011_GWB1_47_1</name>
    <dbReference type="NCBI Taxonomy" id="1619007"/>
    <lineage>
        <taxon>Bacteria</taxon>
        <taxon>Candidatus Wolfeibacteriota</taxon>
    </lineage>
</organism>
<accession>A0A0G4AVL0</accession>